<dbReference type="Pfam" id="PF08263">
    <property type="entry name" value="LRRNT_2"/>
    <property type="match status" value="1"/>
</dbReference>
<evidence type="ECO:0000259" key="27">
    <source>
        <dbReference type="PROSITE" id="PS50011"/>
    </source>
</evidence>
<keyword evidence="29" id="KW-1185">Reference proteome</keyword>
<evidence type="ECO:0000256" key="20">
    <source>
        <dbReference type="ARBA" id="ARBA00023157"/>
    </source>
</evidence>
<dbReference type="Pfam" id="PF00560">
    <property type="entry name" value="LRR_1"/>
    <property type="match status" value="1"/>
</dbReference>
<keyword evidence="22" id="KW-0325">Glycoprotein</keyword>
<keyword evidence="19 26" id="KW-0472">Membrane</keyword>
<comment type="subcellular location">
    <subcellularLocation>
        <location evidence="1">Membrane</location>
        <topology evidence="1">Peripheral membrane protein</topology>
    </subcellularLocation>
    <subcellularLocation>
        <location evidence="3">Membrane</location>
        <topology evidence="3">Single-pass type I membrane protein</topology>
    </subcellularLocation>
    <subcellularLocation>
        <location evidence="2">Secreted</location>
        <location evidence="2">Cell wall</location>
    </subcellularLocation>
</comment>
<organism evidence="28 29">
    <name type="scientific">Cajanus cajan</name>
    <name type="common">Pigeon pea</name>
    <name type="synonym">Cajanus indicus</name>
    <dbReference type="NCBI Taxonomy" id="3821"/>
    <lineage>
        <taxon>Eukaryota</taxon>
        <taxon>Viridiplantae</taxon>
        <taxon>Streptophyta</taxon>
        <taxon>Embryophyta</taxon>
        <taxon>Tracheophyta</taxon>
        <taxon>Spermatophyta</taxon>
        <taxon>Magnoliopsida</taxon>
        <taxon>eudicotyledons</taxon>
        <taxon>Gunneridae</taxon>
        <taxon>Pentapetalae</taxon>
        <taxon>rosids</taxon>
        <taxon>fabids</taxon>
        <taxon>Fabales</taxon>
        <taxon>Fabaceae</taxon>
        <taxon>Papilionoideae</taxon>
        <taxon>50 kb inversion clade</taxon>
        <taxon>NPAAA clade</taxon>
        <taxon>indigoferoid/millettioid clade</taxon>
        <taxon>Phaseoleae</taxon>
        <taxon>Cajanus</taxon>
    </lineage>
</organism>
<dbReference type="GO" id="GO:0006952">
    <property type="term" value="P:defense response"/>
    <property type="evidence" value="ECO:0007669"/>
    <property type="project" value="UniProtKB-KW"/>
</dbReference>
<gene>
    <name evidence="28" type="ORF">KK1_003507</name>
</gene>
<dbReference type="FunFam" id="3.30.200.20:FF:000309">
    <property type="entry name" value="Leucine-rich repeat receptor protein kinase MSP1"/>
    <property type="match status" value="1"/>
</dbReference>
<sequence>MVSAASTVTVAVNSEAEALLKWKDSLYMPTNDLLSTWSGNSPCKWEGIQCDKSNSVSTIKLANYGLKGTLHTLNFSSFPNLLTLDINNNSFYGTIPPQIEIGMLTSLRYIDLSRNSLSGTIPKTIGNLSSLNILSLSENSLSGPIPNSLWNLSSLNLLYLNINRLSGSISTSIQNLVSLEVLLLRDNQLSGFIPYTIGNLTNLTYLYLGFNKLSGSIPPSIGNLVNLQALSFQKNNLSGTIPATIGNLKSLTILELSTNKFYGSIPQVLYNNTEWYSLLLSENDFTGHLPPQICSAGNLRYFNVQHNRLCGNVTGLMICATNHIQKRHKVNLLILFLILGALMLFLCGVAVSMYILCRKAKKKETHAKEKEEAGEVFSIWGHDGKIMFEKIIQATNNFDDKNLIGVGRQGYVYRAEFPLGQVYAVKKLHLETDGEKPNFKAFENEIRALTEIKHRNIIKLYGFCSHPQVSFLIYKFLEGGNLDQILSNDTKATAFDWEMRVNAIKGVANALSYMHHGCSPPIIHRDISSKNVLLDLQYEAYVSDFGTAKILKPGSHTWTSFAGTFGYAAPELAQTMEVTEKCDVFSFGVLSLEIMMGKHPGDLISSLLYSSSSTVAYNLLLIDVLDQRPPQPLRSIFGDIILVASMAFSCLRENPCSRPTMNQVAKNLMMEKSPIAKQLPVIKLGQLL</sequence>
<keyword evidence="7" id="KW-0723">Serine/threonine-protein kinase</keyword>
<dbReference type="GO" id="GO:0005524">
    <property type="term" value="F:ATP binding"/>
    <property type="evidence" value="ECO:0007669"/>
    <property type="project" value="UniProtKB-KW"/>
</dbReference>
<accession>A0A151SR73</accession>
<evidence type="ECO:0000256" key="17">
    <source>
        <dbReference type="ARBA" id="ARBA00022840"/>
    </source>
</evidence>
<evidence type="ECO:0000256" key="22">
    <source>
        <dbReference type="ARBA" id="ARBA00023180"/>
    </source>
</evidence>
<keyword evidence="17" id="KW-0067">ATP-binding</keyword>
<dbReference type="Gene3D" id="3.80.10.10">
    <property type="entry name" value="Ribonuclease Inhibitor"/>
    <property type="match status" value="3"/>
</dbReference>
<name>A0A151SR73_CAJCA</name>
<dbReference type="PANTHER" id="PTHR48053:SF42">
    <property type="entry name" value="LRR RECEPTOR-LIKE KINASE"/>
    <property type="match status" value="1"/>
</dbReference>
<dbReference type="Pfam" id="PF00069">
    <property type="entry name" value="Pkinase"/>
    <property type="match status" value="1"/>
</dbReference>
<keyword evidence="13" id="KW-0677">Repeat</keyword>
<dbReference type="InterPro" id="IPR003591">
    <property type="entry name" value="Leu-rich_rpt_typical-subtyp"/>
</dbReference>
<dbReference type="PROSITE" id="PS50011">
    <property type="entry name" value="PROTEIN_KINASE_DOM"/>
    <property type="match status" value="1"/>
</dbReference>
<dbReference type="Gene3D" id="1.10.510.10">
    <property type="entry name" value="Transferase(Phosphotransferase) domain 1"/>
    <property type="match status" value="1"/>
</dbReference>
<keyword evidence="6" id="KW-0964">Secreted</keyword>
<dbReference type="FunFam" id="3.80.10.10:FF:000400">
    <property type="entry name" value="Nuclear pore complex protein NUP107"/>
    <property type="match status" value="1"/>
</dbReference>
<dbReference type="Pfam" id="PF23598">
    <property type="entry name" value="LRR_14"/>
    <property type="match status" value="1"/>
</dbReference>
<feature type="transmembrane region" description="Helical" evidence="26">
    <location>
        <begin position="332"/>
        <end position="356"/>
    </location>
</feature>
<reference evidence="28 29" key="1">
    <citation type="journal article" date="2012" name="Nat. Biotechnol.">
        <title>Draft genome sequence of pigeonpea (Cajanus cajan), an orphan legume crop of resource-poor farmers.</title>
        <authorList>
            <person name="Varshney R.K."/>
            <person name="Chen W."/>
            <person name="Li Y."/>
            <person name="Bharti A.K."/>
            <person name="Saxena R.K."/>
            <person name="Schlueter J.A."/>
            <person name="Donoghue M.T."/>
            <person name="Azam S."/>
            <person name="Fan G."/>
            <person name="Whaley A.M."/>
            <person name="Farmer A.D."/>
            <person name="Sheridan J."/>
            <person name="Iwata A."/>
            <person name="Tuteja R."/>
            <person name="Penmetsa R.V."/>
            <person name="Wu W."/>
            <person name="Upadhyaya H.D."/>
            <person name="Yang S.P."/>
            <person name="Shah T."/>
            <person name="Saxena K.B."/>
            <person name="Michael T."/>
            <person name="McCombie W.R."/>
            <person name="Yang B."/>
            <person name="Zhang G."/>
            <person name="Yang H."/>
            <person name="Wang J."/>
            <person name="Spillane C."/>
            <person name="Cook D.R."/>
            <person name="May G.D."/>
            <person name="Xu X."/>
            <person name="Jackson S.A."/>
        </authorList>
    </citation>
    <scope>NUCLEOTIDE SEQUENCE [LARGE SCALE GENOMIC DNA]</scope>
    <source>
        <strain evidence="29">cv. Asha</strain>
    </source>
</reference>
<keyword evidence="8" id="KW-0597">Phosphoprotein</keyword>
<proteinExistence type="inferred from homology"/>
<dbReference type="Proteomes" id="UP000075243">
    <property type="component" value="Chromosome 11"/>
</dbReference>
<dbReference type="SMART" id="SM00369">
    <property type="entry name" value="LRR_TYP"/>
    <property type="match status" value="6"/>
</dbReference>
<evidence type="ECO:0000256" key="3">
    <source>
        <dbReference type="ARBA" id="ARBA00004479"/>
    </source>
</evidence>
<evidence type="ECO:0000256" key="7">
    <source>
        <dbReference type="ARBA" id="ARBA00022527"/>
    </source>
</evidence>
<dbReference type="InterPro" id="IPR051716">
    <property type="entry name" value="Plant_RL_S/T_kinase"/>
</dbReference>
<keyword evidence="18 26" id="KW-1133">Transmembrane helix</keyword>
<evidence type="ECO:0000256" key="16">
    <source>
        <dbReference type="ARBA" id="ARBA00022821"/>
    </source>
</evidence>
<keyword evidence="10" id="KW-0808">Transferase</keyword>
<evidence type="ECO:0000256" key="24">
    <source>
        <dbReference type="ARBA" id="ARBA00047899"/>
    </source>
</evidence>
<evidence type="ECO:0000256" key="21">
    <source>
        <dbReference type="ARBA" id="ARBA00023170"/>
    </source>
</evidence>
<dbReference type="PANTHER" id="PTHR48053">
    <property type="entry name" value="LEUCINE RICH REPEAT FAMILY PROTEIN, EXPRESSED"/>
    <property type="match status" value="1"/>
</dbReference>
<evidence type="ECO:0000256" key="23">
    <source>
        <dbReference type="ARBA" id="ARBA00038043"/>
    </source>
</evidence>
<keyword evidence="16" id="KW-0611">Plant defense</keyword>
<dbReference type="FunFam" id="1.10.510.10:FF:000445">
    <property type="entry name" value="MDIS1-interacting receptor like kinase 2"/>
    <property type="match status" value="1"/>
</dbReference>
<keyword evidence="9" id="KW-0433">Leucine-rich repeat</keyword>
<evidence type="ECO:0000256" key="13">
    <source>
        <dbReference type="ARBA" id="ARBA00022737"/>
    </source>
</evidence>
<keyword evidence="14" id="KW-0547">Nucleotide-binding</keyword>
<evidence type="ECO:0000256" key="6">
    <source>
        <dbReference type="ARBA" id="ARBA00022525"/>
    </source>
</evidence>
<evidence type="ECO:0000256" key="5">
    <source>
        <dbReference type="ARBA" id="ARBA00022512"/>
    </source>
</evidence>
<dbReference type="OMA" id="MICATNH"/>
<evidence type="ECO:0000256" key="9">
    <source>
        <dbReference type="ARBA" id="ARBA00022614"/>
    </source>
</evidence>
<evidence type="ECO:0000256" key="4">
    <source>
        <dbReference type="ARBA" id="ARBA00012513"/>
    </source>
</evidence>
<dbReference type="InterPro" id="IPR001611">
    <property type="entry name" value="Leu-rich_rpt"/>
</dbReference>
<dbReference type="SUPFAM" id="SSF52058">
    <property type="entry name" value="L domain-like"/>
    <property type="match status" value="1"/>
</dbReference>
<dbReference type="SMART" id="SM00365">
    <property type="entry name" value="LRR_SD22"/>
    <property type="match status" value="3"/>
</dbReference>
<keyword evidence="11 26" id="KW-0812">Transmembrane</keyword>
<dbReference type="AlphaFoldDB" id="A0A151SR73"/>
<evidence type="ECO:0000256" key="25">
    <source>
        <dbReference type="ARBA" id="ARBA00048679"/>
    </source>
</evidence>
<dbReference type="GO" id="GO:0016020">
    <property type="term" value="C:membrane"/>
    <property type="evidence" value="ECO:0007669"/>
    <property type="project" value="UniProtKB-SubCell"/>
</dbReference>
<protein>
    <recommendedName>
        <fullName evidence="4">non-specific serine/threonine protein kinase</fullName>
        <ecNumber evidence="4">2.7.11.1</ecNumber>
    </recommendedName>
</protein>
<dbReference type="EMBL" id="CM003613">
    <property type="protein sequence ID" value="KYP57249.1"/>
    <property type="molecule type" value="Genomic_DNA"/>
</dbReference>
<dbReference type="Gene3D" id="3.30.200.20">
    <property type="entry name" value="Phosphorylase Kinase, domain 1"/>
    <property type="match status" value="1"/>
</dbReference>
<keyword evidence="15" id="KW-0418">Kinase</keyword>
<keyword evidence="5" id="KW-0134">Cell wall</keyword>
<comment type="similarity">
    <text evidence="23">Belongs to the polygalacturonase-inhibiting protein family.</text>
</comment>
<dbReference type="STRING" id="3821.A0A151SR73"/>
<dbReference type="PROSITE" id="PS00109">
    <property type="entry name" value="PROTEIN_KINASE_TYR"/>
    <property type="match status" value="1"/>
</dbReference>
<dbReference type="InterPro" id="IPR011009">
    <property type="entry name" value="Kinase-like_dom_sf"/>
</dbReference>
<evidence type="ECO:0000256" key="2">
    <source>
        <dbReference type="ARBA" id="ARBA00004191"/>
    </source>
</evidence>
<dbReference type="InterPro" id="IPR013210">
    <property type="entry name" value="LRR_N_plant-typ"/>
</dbReference>
<comment type="catalytic activity">
    <reaction evidence="24">
        <text>L-threonyl-[protein] + ATP = O-phospho-L-threonyl-[protein] + ADP + H(+)</text>
        <dbReference type="Rhea" id="RHEA:46608"/>
        <dbReference type="Rhea" id="RHEA-COMP:11060"/>
        <dbReference type="Rhea" id="RHEA-COMP:11605"/>
        <dbReference type="ChEBI" id="CHEBI:15378"/>
        <dbReference type="ChEBI" id="CHEBI:30013"/>
        <dbReference type="ChEBI" id="CHEBI:30616"/>
        <dbReference type="ChEBI" id="CHEBI:61977"/>
        <dbReference type="ChEBI" id="CHEBI:456216"/>
        <dbReference type="EC" id="2.7.11.1"/>
    </reaction>
</comment>
<dbReference type="InterPro" id="IPR008266">
    <property type="entry name" value="Tyr_kinase_AS"/>
</dbReference>
<keyword evidence="20" id="KW-1015">Disulfide bond</keyword>
<dbReference type="InterPro" id="IPR055414">
    <property type="entry name" value="LRR_R13L4/SHOC2-like"/>
</dbReference>
<evidence type="ECO:0000313" key="28">
    <source>
        <dbReference type="EMBL" id="KYP57249.1"/>
    </source>
</evidence>
<evidence type="ECO:0000256" key="26">
    <source>
        <dbReference type="SAM" id="Phobius"/>
    </source>
</evidence>
<keyword evidence="21" id="KW-0675">Receptor</keyword>
<evidence type="ECO:0000256" key="15">
    <source>
        <dbReference type="ARBA" id="ARBA00022777"/>
    </source>
</evidence>
<comment type="catalytic activity">
    <reaction evidence="25">
        <text>L-seryl-[protein] + ATP = O-phospho-L-seryl-[protein] + ADP + H(+)</text>
        <dbReference type="Rhea" id="RHEA:17989"/>
        <dbReference type="Rhea" id="RHEA-COMP:9863"/>
        <dbReference type="Rhea" id="RHEA-COMP:11604"/>
        <dbReference type="ChEBI" id="CHEBI:15378"/>
        <dbReference type="ChEBI" id="CHEBI:29999"/>
        <dbReference type="ChEBI" id="CHEBI:30616"/>
        <dbReference type="ChEBI" id="CHEBI:83421"/>
        <dbReference type="ChEBI" id="CHEBI:456216"/>
        <dbReference type="EC" id="2.7.11.1"/>
    </reaction>
</comment>
<evidence type="ECO:0000256" key="1">
    <source>
        <dbReference type="ARBA" id="ARBA00004170"/>
    </source>
</evidence>
<dbReference type="PRINTS" id="PR00019">
    <property type="entry name" value="LEURICHRPT"/>
</dbReference>
<evidence type="ECO:0000256" key="18">
    <source>
        <dbReference type="ARBA" id="ARBA00022989"/>
    </source>
</evidence>
<dbReference type="EC" id="2.7.11.1" evidence="4"/>
<evidence type="ECO:0000256" key="12">
    <source>
        <dbReference type="ARBA" id="ARBA00022729"/>
    </source>
</evidence>
<dbReference type="InterPro" id="IPR032675">
    <property type="entry name" value="LRR_dom_sf"/>
</dbReference>
<dbReference type="Gramene" id="C.cajan_03429.t">
    <property type="protein sequence ID" value="C.cajan_03429.t"/>
    <property type="gene ID" value="C.cajan_03429"/>
</dbReference>
<dbReference type="InterPro" id="IPR000719">
    <property type="entry name" value="Prot_kinase_dom"/>
</dbReference>
<evidence type="ECO:0000256" key="10">
    <source>
        <dbReference type="ARBA" id="ARBA00022679"/>
    </source>
</evidence>
<dbReference type="SUPFAM" id="SSF56112">
    <property type="entry name" value="Protein kinase-like (PK-like)"/>
    <property type="match status" value="1"/>
</dbReference>
<keyword evidence="12" id="KW-0732">Signal</keyword>
<evidence type="ECO:0000256" key="19">
    <source>
        <dbReference type="ARBA" id="ARBA00023136"/>
    </source>
</evidence>
<feature type="domain" description="Protein kinase" evidence="27">
    <location>
        <begin position="398"/>
        <end position="670"/>
    </location>
</feature>
<evidence type="ECO:0000256" key="11">
    <source>
        <dbReference type="ARBA" id="ARBA00022692"/>
    </source>
</evidence>
<evidence type="ECO:0000256" key="8">
    <source>
        <dbReference type="ARBA" id="ARBA00022553"/>
    </source>
</evidence>
<dbReference type="FunFam" id="3.80.10.10:FF:000719">
    <property type="entry name" value="MDIS1-interacting receptor like kinase 2 isoform A"/>
    <property type="match status" value="1"/>
</dbReference>
<evidence type="ECO:0000313" key="29">
    <source>
        <dbReference type="Proteomes" id="UP000075243"/>
    </source>
</evidence>
<evidence type="ECO:0000256" key="14">
    <source>
        <dbReference type="ARBA" id="ARBA00022741"/>
    </source>
</evidence>
<dbReference type="GO" id="GO:0004674">
    <property type="term" value="F:protein serine/threonine kinase activity"/>
    <property type="evidence" value="ECO:0007669"/>
    <property type="project" value="UniProtKB-KW"/>
</dbReference>